<keyword evidence="1" id="KW-1133">Transmembrane helix</keyword>
<name>A0A0F9WXI0_9ZZZZ</name>
<sequence length="76" mass="9064">MNRSGFRFRHRRQGETGYVAILWRGNWALAAWCGYGKPVWWKPRFMGKGNARYGFGFGWLLLCFRVHIIELKKEKV</sequence>
<protein>
    <submittedName>
        <fullName evidence="2">Uncharacterized protein</fullName>
    </submittedName>
</protein>
<feature type="transmembrane region" description="Helical" evidence="1">
    <location>
        <begin position="53"/>
        <end position="71"/>
    </location>
</feature>
<proteinExistence type="predicted"/>
<evidence type="ECO:0000313" key="2">
    <source>
        <dbReference type="EMBL" id="KKN91126.1"/>
    </source>
</evidence>
<gene>
    <name evidence="2" type="ORF">LCGC14_0219910</name>
</gene>
<comment type="caution">
    <text evidence="2">The sequence shown here is derived from an EMBL/GenBank/DDBJ whole genome shotgun (WGS) entry which is preliminary data.</text>
</comment>
<organism evidence="2">
    <name type="scientific">marine sediment metagenome</name>
    <dbReference type="NCBI Taxonomy" id="412755"/>
    <lineage>
        <taxon>unclassified sequences</taxon>
        <taxon>metagenomes</taxon>
        <taxon>ecological metagenomes</taxon>
    </lineage>
</organism>
<accession>A0A0F9WXI0</accession>
<dbReference type="EMBL" id="LAZR01000105">
    <property type="protein sequence ID" value="KKN91126.1"/>
    <property type="molecule type" value="Genomic_DNA"/>
</dbReference>
<keyword evidence="1" id="KW-0472">Membrane</keyword>
<keyword evidence="1" id="KW-0812">Transmembrane</keyword>
<dbReference type="AlphaFoldDB" id="A0A0F9WXI0"/>
<reference evidence="2" key="1">
    <citation type="journal article" date="2015" name="Nature">
        <title>Complex archaea that bridge the gap between prokaryotes and eukaryotes.</title>
        <authorList>
            <person name="Spang A."/>
            <person name="Saw J.H."/>
            <person name="Jorgensen S.L."/>
            <person name="Zaremba-Niedzwiedzka K."/>
            <person name="Martijn J."/>
            <person name="Lind A.E."/>
            <person name="van Eijk R."/>
            <person name="Schleper C."/>
            <person name="Guy L."/>
            <person name="Ettema T.J."/>
        </authorList>
    </citation>
    <scope>NUCLEOTIDE SEQUENCE</scope>
</reference>
<evidence type="ECO:0000256" key="1">
    <source>
        <dbReference type="SAM" id="Phobius"/>
    </source>
</evidence>